<dbReference type="PANTHER" id="PTHR10338">
    <property type="entry name" value="INTER-ALPHA-TRYPSIN INHIBITOR HEAVY CHAIN FAMILY MEMBER"/>
    <property type="match status" value="1"/>
</dbReference>
<evidence type="ECO:0000313" key="2">
    <source>
        <dbReference type="Proteomes" id="UP001529510"/>
    </source>
</evidence>
<sequence>TRLALLRILSDLDEDDHFGLITFDSEVSLWKRELLKATETNLENAKSFVKEISDRG</sequence>
<reference evidence="1 2" key="1">
    <citation type="submission" date="2024-05" db="EMBL/GenBank/DDBJ databases">
        <title>Genome sequencing and assembly of Indian major carp, Cirrhinus mrigala (Hamilton, 1822).</title>
        <authorList>
            <person name="Mohindra V."/>
            <person name="Chowdhury L.M."/>
            <person name="Lal K."/>
            <person name="Jena J.K."/>
        </authorList>
    </citation>
    <scope>NUCLEOTIDE SEQUENCE [LARGE SCALE GENOMIC DNA]</scope>
    <source>
        <strain evidence="1">CM1030</strain>
        <tissue evidence="1">Blood</tissue>
    </source>
</reference>
<evidence type="ECO:0000313" key="1">
    <source>
        <dbReference type="EMBL" id="KAL0180802.1"/>
    </source>
</evidence>
<name>A0ABD0Q3M3_CIRMR</name>
<comment type="caution">
    <text evidence="1">The sequence shown here is derived from an EMBL/GenBank/DDBJ whole genome shotgun (WGS) entry which is preliminary data.</text>
</comment>
<feature type="non-terminal residue" evidence="1">
    <location>
        <position position="1"/>
    </location>
</feature>
<protein>
    <recommendedName>
        <fullName evidence="3">VWFA domain-containing protein</fullName>
    </recommendedName>
</protein>
<accession>A0ABD0Q3M3</accession>
<dbReference type="SUPFAM" id="SSF53300">
    <property type="entry name" value="vWA-like"/>
    <property type="match status" value="1"/>
</dbReference>
<feature type="non-terminal residue" evidence="1">
    <location>
        <position position="56"/>
    </location>
</feature>
<proteinExistence type="predicted"/>
<dbReference type="EMBL" id="JAMKFB020000011">
    <property type="protein sequence ID" value="KAL0180802.1"/>
    <property type="molecule type" value="Genomic_DNA"/>
</dbReference>
<dbReference type="InterPro" id="IPR050934">
    <property type="entry name" value="ITIH"/>
</dbReference>
<organism evidence="1 2">
    <name type="scientific">Cirrhinus mrigala</name>
    <name type="common">Mrigala</name>
    <dbReference type="NCBI Taxonomy" id="683832"/>
    <lineage>
        <taxon>Eukaryota</taxon>
        <taxon>Metazoa</taxon>
        <taxon>Chordata</taxon>
        <taxon>Craniata</taxon>
        <taxon>Vertebrata</taxon>
        <taxon>Euteleostomi</taxon>
        <taxon>Actinopterygii</taxon>
        <taxon>Neopterygii</taxon>
        <taxon>Teleostei</taxon>
        <taxon>Ostariophysi</taxon>
        <taxon>Cypriniformes</taxon>
        <taxon>Cyprinidae</taxon>
        <taxon>Labeoninae</taxon>
        <taxon>Labeonini</taxon>
        <taxon>Cirrhinus</taxon>
    </lineage>
</organism>
<dbReference type="InterPro" id="IPR036465">
    <property type="entry name" value="vWFA_dom_sf"/>
</dbReference>
<evidence type="ECO:0008006" key="3">
    <source>
        <dbReference type="Google" id="ProtNLM"/>
    </source>
</evidence>
<dbReference type="AlphaFoldDB" id="A0ABD0Q3M3"/>
<gene>
    <name evidence="1" type="ORF">M9458_023208</name>
</gene>
<dbReference type="Gene3D" id="3.40.50.410">
    <property type="entry name" value="von Willebrand factor, type A domain"/>
    <property type="match status" value="1"/>
</dbReference>
<dbReference type="Proteomes" id="UP001529510">
    <property type="component" value="Unassembled WGS sequence"/>
</dbReference>
<dbReference type="PANTHER" id="PTHR10338:SF119">
    <property type="entry name" value="INTER-ALPHA-TRYPSIN INHIBITOR HEAVY CHAIN H4"/>
    <property type="match status" value="1"/>
</dbReference>
<keyword evidence="2" id="KW-1185">Reference proteome</keyword>